<evidence type="ECO:0000313" key="5">
    <source>
        <dbReference type="Proteomes" id="UP000187203"/>
    </source>
</evidence>
<dbReference type="EC" id="2.5.1.32" evidence="2"/>
<sequence length="92" mass="10867">MGGDWREFMKEQITRAWFYFNLAEEGASQLDKASRLLVWSSLLLYRKTLDAIEDNHYDNLTKRAYVGRTKKLLMLPLAYTTALPKPNFSFHY</sequence>
<name>A0A1R3J862_9ROSI</name>
<keyword evidence="5" id="KW-1185">Reference proteome</keyword>
<dbReference type="OrthoDB" id="6600518at2759"/>
<dbReference type="Proteomes" id="UP000187203">
    <property type="component" value="Unassembled WGS sequence"/>
</dbReference>
<accession>A0A1R3J862</accession>
<organism evidence="4 5">
    <name type="scientific">Corchorus olitorius</name>
    <dbReference type="NCBI Taxonomy" id="93759"/>
    <lineage>
        <taxon>Eukaryota</taxon>
        <taxon>Viridiplantae</taxon>
        <taxon>Streptophyta</taxon>
        <taxon>Embryophyta</taxon>
        <taxon>Tracheophyta</taxon>
        <taxon>Spermatophyta</taxon>
        <taxon>Magnoliopsida</taxon>
        <taxon>eudicotyledons</taxon>
        <taxon>Gunneridae</taxon>
        <taxon>Pentapetalae</taxon>
        <taxon>rosids</taxon>
        <taxon>malvids</taxon>
        <taxon>Malvales</taxon>
        <taxon>Malvaceae</taxon>
        <taxon>Grewioideae</taxon>
        <taxon>Apeibeae</taxon>
        <taxon>Corchorus</taxon>
    </lineage>
</organism>
<comment type="caution">
    <text evidence="4">The sequence shown here is derived from an EMBL/GenBank/DDBJ whole genome shotgun (WGS) entry which is preliminary data.</text>
</comment>
<dbReference type="Gene3D" id="1.10.600.10">
    <property type="entry name" value="Farnesyl Diphosphate Synthase"/>
    <property type="match status" value="1"/>
</dbReference>
<evidence type="ECO:0000256" key="2">
    <source>
        <dbReference type="ARBA" id="ARBA00012396"/>
    </source>
</evidence>
<dbReference type="InterPro" id="IPR002060">
    <property type="entry name" value="Squ/phyt_synthse"/>
</dbReference>
<dbReference type="GO" id="GO:0046905">
    <property type="term" value="F:15-cis-phytoene synthase activity"/>
    <property type="evidence" value="ECO:0007669"/>
    <property type="project" value="UniProtKB-EC"/>
</dbReference>
<reference evidence="5" key="1">
    <citation type="submission" date="2013-09" db="EMBL/GenBank/DDBJ databases">
        <title>Corchorus olitorius genome sequencing.</title>
        <authorList>
            <person name="Alam M."/>
            <person name="Haque M.S."/>
            <person name="Islam M.S."/>
            <person name="Emdad E.M."/>
            <person name="Islam M.M."/>
            <person name="Ahmed B."/>
            <person name="Halim A."/>
            <person name="Hossen Q.M.M."/>
            <person name="Hossain M.Z."/>
            <person name="Ahmed R."/>
            <person name="Khan M.M."/>
            <person name="Islam R."/>
            <person name="Rashid M.M."/>
            <person name="Khan S.A."/>
            <person name="Rahman M.S."/>
            <person name="Alam M."/>
            <person name="Yahiya A.S."/>
            <person name="Khan M.S."/>
            <person name="Azam M.S."/>
            <person name="Haque T."/>
            <person name="Lashkar M.Z.H."/>
            <person name="Akhand A.I."/>
            <person name="Morshed G."/>
            <person name="Roy S."/>
            <person name="Uddin K.S."/>
            <person name="Rabeya T."/>
            <person name="Hossain A.S."/>
            <person name="Chowdhury A."/>
            <person name="Snigdha A.R."/>
            <person name="Mortoza M.S."/>
            <person name="Matin S.A."/>
            <person name="Hoque S.M.E."/>
            <person name="Islam M.K."/>
            <person name="Roy D.K."/>
            <person name="Haider R."/>
            <person name="Moosa M.M."/>
            <person name="Elias S.M."/>
            <person name="Hasan A.M."/>
            <person name="Jahan S."/>
            <person name="Shafiuddin M."/>
            <person name="Mahmood N."/>
            <person name="Shommy N.S."/>
        </authorList>
    </citation>
    <scope>NUCLEOTIDE SEQUENCE [LARGE SCALE GENOMIC DNA]</scope>
    <source>
        <strain evidence="5">cv. O-4</strain>
    </source>
</reference>
<dbReference type="GO" id="GO:0016117">
    <property type="term" value="P:carotenoid biosynthetic process"/>
    <property type="evidence" value="ECO:0007669"/>
    <property type="project" value="UniProtKB-KW"/>
</dbReference>
<evidence type="ECO:0000256" key="1">
    <source>
        <dbReference type="ARBA" id="ARBA00001805"/>
    </source>
</evidence>
<comment type="catalytic activity">
    <reaction evidence="1">
        <text>2 (2E,6E,10E)-geranylgeranyl diphosphate = 15-cis-phytoene + 2 diphosphate</text>
        <dbReference type="Rhea" id="RHEA:34475"/>
        <dbReference type="ChEBI" id="CHEBI:27787"/>
        <dbReference type="ChEBI" id="CHEBI:33019"/>
        <dbReference type="ChEBI" id="CHEBI:58756"/>
        <dbReference type="EC" id="2.5.1.32"/>
    </reaction>
</comment>
<dbReference type="PANTHER" id="PTHR31480">
    <property type="entry name" value="BIFUNCTIONAL LYCOPENE CYCLASE/PHYTOENE SYNTHASE"/>
    <property type="match status" value="1"/>
</dbReference>
<protein>
    <recommendedName>
        <fullName evidence="2">15-cis-phytoene synthase</fullName>
        <ecNumber evidence="2">2.5.1.32</ecNumber>
    </recommendedName>
</protein>
<evidence type="ECO:0000313" key="4">
    <source>
        <dbReference type="EMBL" id="OMO90976.1"/>
    </source>
</evidence>
<dbReference type="EMBL" id="AWUE01016496">
    <property type="protein sequence ID" value="OMO90976.1"/>
    <property type="molecule type" value="Genomic_DNA"/>
</dbReference>
<dbReference type="Pfam" id="PF00494">
    <property type="entry name" value="SQS_PSY"/>
    <property type="match status" value="1"/>
</dbReference>
<dbReference type="SUPFAM" id="SSF48576">
    <property type="entry name" value="Terpenoid synthases"/>
    <property type="match status" value="1"/>
</dbReference>
<proteinExistence type="predicted"/>
<keyword evidence="3" id="KW-0125">Carotenoid biosynthesis</keyword>
<evidence type="ECO:0000256" key="3">
    <source>
        <dbReference type="ARBA" id="ARBA00022746"/>
    </source>
</evidence>
<dbReference type="STRING" id="93759.A0A1R3J862"/>
<dbReference type="InterPro" id="IPR008949">
    <property type="entry name" value="Isoprenoid_synthase_dom_sf"/>
</dbReference>
<gene>
    <name evidence="4" type="ORF">COLO4_18738</name>
</gene>
<dbReference type="AlphaFoldDB" id="A0A1R3J862"/>